<protein>
    <submittedName>
        <fullName evidence="1">Uncharacterized protein</fullName>
    </submittedName>
</protein>
<accession>A0AAE0N0Q5</accession>
<evidence type="ECO:0000313" key="2">
    <source>
        <dbReference type="Proteomes" id="UP001285441"/>
    </source>
</evidence>
<name>A0AAE0N0Q5_9PEZI</name>
<sequence length="80" mass="8710">MYIYLFCSFGFVVSDLDADLTRIAETALSISSSVASYSSEDDSIWDRQDECSNASTLLSSLLDDDASVVHSKDNGDYPSP</sequence>
<comment type="caution">
    <text evidence="1">The sequence shown here is derived from an EMBL/GenBank/DDBJ whole genome shotgun (WGS) entry which is preliminary data.</text>
</comment>
<keyword evidence="2" id="KW-1185">Reference proteome</keyword>
<dbReference type="Proteomes" id="UP001285441">
    <property type="component" value="Unassembled WGS sequence"/>
</dbReference>
<gene>
    <name evidence="1" type="ORF">B0H63DRAFT_93168</name>
</gene>
<organism evidence="1 2">
    <name type="scientific">Podospora didyma</name>
    <dbReference type="NCBI Taxonomy" id="330526"/>
    <lineage>
        <taxon>Eukaryota</taxon>
        <taxon>Fungi</taxon>
        <taxon>Dikarya</taxon>
        <taxon>Ascomycota</taxon>
        <taxon>Pezizomycotina</taxon>
        <taxon>Sordariomycetes</taxon>
        <taxon>Sordariomycetidae</taxon>
        <taxon>Sordariales</taxon>
        <taxon>Podosporaceae</taxon>
        <taxon>Podospora</taxon>
    </lineage>
</organism>
<dbReference type="AlphaFoldDB" id="A0AAE0N0Q5"/>
<dbReference type="EMBL" id="JAULSW010000012">
    <property type="protein sequence ID" value="KAK3366581.1"/>
    <property type="molecule type" value="Genomic_DNA"/>
</dbReference>
<reference evidence="1" key="1">
    <citation type="journal article" date="2023" name="Mol. Phylogenet. Evol.">
        <title>Genome-scale phylogeny and comparative genomics of the fungal order Sordariales.</title>
        <authorList>
            <person name="Hensen N."/>
            <person name="Bonometti L."/>
            <person name="Westerberg I."/>
            <person name="Brannstrom I.O."/>
            <person name="Guillou S."/>
            <person name="Cros-Aarteil S."/>
            <person name="Calhoun S."/>
            <person name="Haridas S."/>
            <person name="Kuo A."/>
            <person name="Mondo S."/>
            <person name="Pangilinan J."/>
            <person name="Riley R."/>
            <person name="LaButti K."/>
            <person name="Andreopoulos B."/>
            <person name="Lipzen A."/>
            <person name="Chen C."/>
            <person name="Yan M."/>
            <person name="Daum C."/>
            <person name="Ng V."/>
            <person name="Clum A."/>
            <person name="Steindorff A."/>
            <person name="Ohm R.A."/>
            <person name="Martin F."/>
            <person name="Silar P."/>
            <person name="Natvig D.O."/>
            <person name="Lalanne C."/>
            <person name="Gautier V."/>
            <person name="Ament-Velasquez S.L."/>
            <person name="Kruys A."/>
            <person name="Hutchinson M.I."/>
            <person name="Powell A.J."/>
            <person name="Barry K."/>
            <person name="Miller A.N."/>
            <person name="Grigoriev I.V."/>
            <person name="Debuchy R."/>
            <person name="Gladieux P."/>
            <person name="Hiltunen Thoren M."/>
            <person name="Johannesson H."/>
        </authorList>
    </citation>
    <scope>NUCLEOTIDE SEQUENCE</scope>
    <source>
        <strain evidence="1">CBS 232.78</strain>
    </source>
</reference>
<evidence type="ECO:0000313" key="1">
    <source>
        <dbReference type="EMBL" id="KAK3366581.1"/>
    </source>
</evidence>
<proteinExistence type="predicted"/>
<reference evidence="1" key="2">
    <citation type="submission" date="2023-06" db="EMBL/GenBank/DDBJ databases">
        <authorList>
            <consortium name="Lawrence Berkeley National Laboratory"/>
            <person name="Haridas S."/>
            <person name="Hensen N."/>
            <person name="Bonometti L."/>
            <person name="Westerberg I."/>
            <person name="Brannstrom I.O."/>
            <person name="Guillou S."/>
            <person name="Cros-Aarteil S."/>
            <person name="Calhoun S."/>
            <person name="Kuo A."/>
            <person name="Mondo S."/>
            <person name="Pangilinan J."/>
            <person name="Riley R."/>
            <person name="LaButti K."/>
            <person name="Andreopoulos B."/>
            <person name="Lipzen A."/>
            <person name="Chen C."/>
            <person name="Yanf M."/>
            <person name="Daum C."/>
            <person name="Ng V."/>
            <person name="Clum A."/>
            <person name="Steindorff A."/>
            <person name="Ohm R."/>
            <person name="Martin F."/>
            <person name="Silar P."/>
            <person name="Natvig D."/>
            <person name="Lalanne C."/>
            <person name="Gautier V."/>
            <person name="Ament-velasquez S.L."/>
            <person name="Kruys A."/>
            <person name="Hutchinson M.I."/>
            <person name="Powell A.J."/>
            <person name="Barry K."/>
            <person name="Miller A.N."/>
            <person name="Grigoriev I.V."/>
            <person name="Debuchy R."/>
            <person name="Gladieux P."/>
            <person name="Thoren M.H."/>
            <person name="Johannesson H."/>
        </authorList>
    </citation>
    <scope>NUCLEOTIDE SEQUENCE</scope>
    <source>
        <strain evidence="1">CBS 232.78</strain>
    </source>
</reference>